<dbReference type="InterPro" id="IPR001478">
    <property type="entry name" value="PDZ"/>
</dbReference>
<dbReference type="EMBL" id="CP103141">
    <property type="protein sequence ID" value="UVQ75569.1"/>
    <property type="molecule type" value="Genomic_DNA"/>
</dbReference>
<organism evidence="2 3">
    <name type="scientific">Bacteroides faecis</name>
    <dbReference type="NCBI Taxonomy" id="674529"/>
    <lineage>
        <taxon>Bacteria</taxon>
        <taxon>Pseudomonadati</taxon>
        <taxon>Bacteroidota</taxon>
        <taxon>Bacteroidia</taxon>
        <taxon>Bacteroidales</taxon>
        <taxon>Bacteroidaceae</taxon>
        <taxon>Bacteroides</taxon>
    </lineage>
</organism>
<feature type="domain" description="PDZ" evidence="1">
    <location>
        <begin position="49"/>
        <end position="116"/>
    </location>
</feature>
<dbReference type="InterPro" id="IPR036034">
    <property type="entry name" value="PDZ_sf"/>
</dbReference>
<evidence type="ECO:0000313" key="2">
    <source>
        <dbReference type="EMBL" id="UVQ75569.1"/>
    </source>
</evidence>
<dbReference type="Gene3D" id="2.30.42.10">
    <property type="match status" value="1"/>
</dbReference>
<keyword evidence="3" id="KW-1185">Reference proteome</keyword>
<name>A0ABY5TCJ5_9BACE</name>
<dbReference type="Proteomes" id="UP001060104">
    <property type="component" value="Chromosome"/>
</dbReference>
<protein>
    <submittedName>
        <fullName evidence="2">PDZ domain-containing protein</fullName>
    </submittedName>
</protein>
<sequence length="119" mass="13634">MKRKAEKPELSELLVSDSSNTNQTYLWEKAEVRLVSGLGDRSAYGLPDEKGCIVLKMDNAVNMQDAGLKENDVIYSIYGEDIDSVETLMRLTNKYKWKKTLLLECFRNQQKLKISLVLD</sequence>
<gene>
    <name evidence="2" type="ORF">NXY30_03955</name>
</gene>
<evidence type="ECO:0000313" key="3">
    <source>
        <dbReference type="Proteomes" id="UP001060104"/>
    </source>
</evidence>
<accession>A0ABY5TCJ5</accession>
<reference evidence="2" key="1">
    <citation type="submission" date="2022-08" db="EMBL/GenBank/DDBJ databases">
        <title>Genome Sequencing of Bacteroides fragilis Group Isolates with Nanopore Technology.</title>
        <authorList>
            <person name="Tisza M.J."/>
            <person name="Smith D."/>
            <person name="Dekker J.P."/>
        </authorList>
    </citation>
    <scope>NUCLEOTIDE SEQUENCE</scope>
    <source>
        <strain evidence="2">BFG-527</strain>
    </source>
</reference>
<dbReference type="SUPFAM" id="SSF50156">
    <property type="entry name" value="PDZ domain-like"/>
    <property type="match status" value="1"/>
</dbReference>
<proteinExistence type="predicted"/>
<dbReference type="RefSeq" id="WP_258902948.1">
    <property type="nucleotide sequence ID" value="NZ_CP103141.1"/>
</dbReference>
<evidence type="ECO:0000259" key="1">
    <source>
        <dbReference type="Pfam" id="PF13180"/>
    </source>
</evidence>
<dbReference type="Pfam" id="PF13180">
    <property type="entry name" value="PDZ_2"/>
    <property type="match status" value="1"/>
</dbReference>